<evidence type="ECO:0000259" key="2">
    <source>
        <dbReference type="Pfam" id="PF26604"/>
    </source>
</evidence>
<accession>A0A4R1FMY6</accession>
<feature type="domain" description="CBU-0592-like" evidence="2">
    <location>
        <begin position="2"/>
        <end position="68"/>
    </location>
</feature>
<dbReference type="RefSeq" id="WP_132692117.1">
    <property type="nucleotide sequence ID" value="NZ_SMFT01000006.1"/>
</dbReference>
<evidence type="ECO:0000313" key="4">
    <source>
        <dbReference type="Proteomes" id="UP000294702"/>
    </source>
</evidence>
<keyword evidence="1" id="KW-1133">Transmembrane helix</keyword>
<proteinExistence type="predicted"/>
<protein>
    <submittedName>
        <fullName evidence="3">Inner membrane protein</fullName>
    </submittedName>
</protein>
<dbReference type="OrthoDB" id="677174at2"/>
<keyword evidence="1" id="KW-0812">Transmembrane</keyword>
<dbReference type="EMBL" id="SMFT01000006">
    <property type="protein sequence ID" value="TCJ94822.1"/>
    <property type="molecule type" value="Genomic_DNA"/>
</dbReference>
<keyword evidence="4" id="KW-1185">Reference proteome</keyword>
<keyword evidence="1" id="KW-0472">Membrane</keyword>
<dbReference type="InterPro" id="IPR058058">
    <property type="entry name" value="CBU_0592-like"/>
</dbReference>
<sequence length="72" mass="8022">MIDILGYIGTTLVIISFLCQSIILLRLLNICGAMLITIYAVVNEAWPVAILDGLIVVINVIQIIRYYSKIKV</sequence>
<reference evidence="3 4" key="1">
    <citation type="submission" date="2019-03" db="EMBL/GenBank/DDBJ databases">
        <title>Genomic Encyclopedia of Type Strains, Phase IV (KMG-IV): sequencing the most valuable type-strain genomes for metagenomic binning, comparative biology and taxonomic classification.</title>
        <authorList>
            <person name="Goeker M."/>
        </authorList>
    </citation>
    <scope>NUCLEOTIDE SEQUENCE [LARGE SCALE GENOMIC DNA]</scope>
    <source>
        <strain evidence="3 4">DSM 15534</strain>
    </source>
</reference>
<dbReference type="AlphaFoldDB" id="A0A4R1FMY6"/>
<feature type="transmembrane region" description="Helical" evidence="1">
    <location>
        <begin position="48"/>
        <end position="67"/>
    </location>
</feature>
<dbReference type="Proteomes" id="UP000294702">
    <property type="component" value="Unassembled WGS sequence"/>
</dbReference>
<organism evidence="3 4">
    <name type="scientific">Volucribacter psittacicida</name>
    <dbReference type="NCBI Taxonomy" id="203482"/>
    <lineage>
        <taxon>Bacteria</taxon>
        <taxon>Pseudomonadati</taxon>
        <taxon>Pseudomonadota</taxon>
        <taxon>Gammaproteobacteria</taxon>
        <taxon>Pasteurellales</taxon>
        <taxon>Pasteurellaceae</taxon>
        <taxon>Volucribacter</taxon>
    </lineage>
</organism>
<comment type="caution">
    <text evidence="3">The sequence shown here is derived from an EMBL/GenBank/DDBJ whole genome shotgun (WGS) entry which is preliminary data.</text>
</comment>
<gene>
    <name evidence="3" type="ORF">EV694_2056</name>
</gene>
<dbReference type="Pfam" id="PF26604">
    <property type="entry name" value="CBU_0592"/>
    <property type="match status" value="1"/>
</dbReference>
<evidence type="ECO:0000313" key="3">
    <source>
        <dbReference type="EMBL" id="TCJ94822.1"/>
    </source>
</evidence>
<evidence type="ECO:0000256" key="1">
    <source>
        <dbReference type="SAM" id="Phobius"/>
    </source>
</evidence>
<name>A0A4R1FMY6_9PAST</name>
<feature type="transmembrane region" description="Helical" evidence="1">
    <location>
        <begin position="12"/>
        <end position="42"/>
    </location>
</feature>